<gene>
    <name evidence="2" type="primary">LOC142172456</name>
</gene>
<sequence>MIHYEAVNSPFYNPELTLEDRVRIMNERSETRISHLITDLEKDGNKIRIYPAYTSQFLVPLKIGTPLVPQILTMDTGSLLLWVHCGFTIGGEGSPAPLYCYAESSSYVEDVYCGTSVCNLMILKGKCGVSTRRCEDTYSYATGKYYITLEKINVGDKFLDIDPIIFKRIDHQGGMIVDSGATSSYLPEIAYKKLKEEIKSVIGTTLEEFISNRPEELCYYGIVARDLKGLPTIAYHFSENAKMEFSADNLFRQDRVDHFCLSIQISESKKMPFSILGVWAQQYFYDSFDFNTMRMSFTRIDGDRLFD</sequence>
<evidence type="ECO:0000313" key="1">
    <source>
        <dbReference type="Proteomes" id="UP000790787"/>
    </source>
</evidence>
<protein>
    <submittedName>
        <fullName evidence="2">Aspartic proteinase CDR1-like</fullName>
    </submittedName>
</protein>
<organism evidence="1 2">
    <name type="scientific">Nicotiana tabacum</name>
    <name type="common">Common tobacco</name>
    <dbReference type="NCBI Taxonomy" id="4097"/>
    <lineage>
        <taxon>Eukaryota</taxon>
        <taxon>Viridiplantae</taxon>
        <taxon>Streptophyta</taxon>
        <taxon>Embryophyta</taxon>
        <taxon>Tracheophyta</taxon>
        <taxon>Spermatophyta</taxon>
        <taxon>Magnoliopsida</taxon>
        <taxon>eudicotyledons</taxon>
        <taxon>Gunneridae</taxon>
        <taxon>Pentapetalae</taxon>
        <taxon>asterids</taxon>
        <taxon>lamiids</taxon>
        <taxon>Solanales</taxon>
        <taxon>Solanaceae</taxon>
        <taxon>Nicotianoideae</taxon>
        <taxon>Nicotianeae</taxon>
        <taxon>Nicotiana</taxon>
    </lineage>
</organism>
<dbReference type="RefSeq" id="XP_075092175.1">
    <property type="nucleotide sequence ID" value="XM_075236074.1"/>
</dbReference>
<keyword evidence="1" id="KW-1185">Reference proteome</keyword>
<proteinExistence type="predicted"/>
<evidence type="ECO:0000313" key="2">
    <source>
        <dbReference type="RefSeq" id="XP_075092175.1"/>
    </source>
</evidence>
<reference evidence="2" key="2">
    <citation type="submission" date="2025-08" db="UniProtKB">
        <authorList>
            <consortium name="RefSeq"/>
        </authorList>
    </citation>
    <scope>IDENTIFICATION</scope>
    <source>
        <tissue evidence="2">Leaf</tissue>
    </source>
</reference>
<dbReference type="Proteomes" id="UP000790787">
    <property type="component" value="Chromosome 18"/>
</dbReference>
<accession>A0AC58T4L3</accession>
<name>A0AC58T4L3_TOBAC</name>
<reference evidence="1" key="1">
    <citation type="journal article" date="2014" name="Nat. Commun.">
        <title>The tobacco genome sequence and its comparison with those of tomato and potato.</title>
        <authorList>
            <person name="Sierro N."/>
            <person name="Battey J.N."/>
            <person name="Ouadi S."/>
            <person name="Bakaher N."/>
            <person name="Bovet L."/>
            <person name="Willig A."/>
            <person name="Goepfert S."/>
            <person name="Peitsch M.C."/>
            <person name="Ivanov N.V."/>
        </authorList>
    </citation>
    <scope>NUCLEOTIDE SEQUENCE [LARGE SCALE GENOMIC DNA]</scope>
</reference>